<evidence type="ECO:0000256" key="1">
    <source>
        <dbReference type="SAM" id="MobiDB-lite"/>
    </source>
</evidence>
<dbReference type="EMBL" id="BLKS01000001">
    <property type="protein sequence ID" value="GFG49700.1"/>
    <property type="molecule type" value="Genomic_DNA"/>
</dbReference>
<proteinExistence type="predicted"/>
<comment type="caution">
    <text evidence="2">The sequence shown here is derived from an EMBL/GenBank/DDBJ whole genome shotgun (WGS) entry which is preliminary data.</text>
</comment>
<reference evidence="2 3" key="1">
    <citation type="journal article" date="2019" name="Emerg. Microbes Infect.">
        <title>Comprehensive subspecies identification of 175 nontuberculous mycobacteria species based on 7547 genomic profiles.</title>
        <authorList>
            <person name="Matsumoto Y."/>
            <person name="Kinjo T."/>
            <person name="Motooka D."/>
            <person name="Nabeya D."/>
            <person name="Jung N."/>
            <person name="Uechi K."/>
            <person name="Horii T."/>
            <person name="Iida T."/>
            <person name="Fujita J."/>
            <person name="Nakamura S."/>
        </authorList>
    </citation>
    <scope>NUCLEOTIDE SEQUENCE [LARGE SCALE GENOMIC DNA]</scope>
    <source>
        <strain evidence="2 3">JCM 6377</strain>
    </source>
</reference>
<dbReference type="InterPro" id="IPR013785">
    <property type="entry name" value="Aldolase_TIM"/>
</dbReference>
<feature type="region of interest" description="Disordered" evidence="1">
    <location>
        <begin position="219"/>
        <end position="239"/>
    </location>
</feature>
<dbReference type="RefSeq" id="WP_174814643.1">
    <property type="nucleotide sequence ID" value="NZ_BLKS01000001.1"/>
</dbReference>
<evidence type="ECO:0000313" key="2">
    <source>
        <dbReference type="EMBL" id="GFG49700.1"/>
    </source>
</evidence>
<feature type="compositionally biased region" description="Low complexity" evidence="1">
    <location>
        <begin position="224"/>
        <end position="239"/>
    </location>
</feature>
<dbReference type="Gene3D" id="3.20.20.70">
    <property type="entry name" value="Aldolase class I"/>
    <property type="match status" value="1"/>
</dbReference>
<gene>
    <name evidence="2" type="ORF">MAGR_11410</name>
</gene>
<sequence>MANFVFMLTHGDRTVDNAAEIVPTLADSGLHYIGFKDVGADSARQRQLTALAHDAGFEVMLEVVSTSKEAELASLRSAAEAGVDWILGGTHGAETAGMLPDGVRYCPFPGRVVDHPSVLNGTVDEISADAARLTALGHIAGLDLLAYRHPSVDALELIRAVVAKANGPVIVAGSIASIDQAVAVSGAGAWGYTIGSAIFDGLLPGAPSVAEQVRRVLEETAERTQQQPTPAAEAAHGTT</sequence>
<dbReference type="AlphaFoldDB" id="A0A7I9VWP9"/>
<dbReference type="InterPro" id="IPR011060">
    <property type="entry name" value="RibuloseP-bd_barrel"/>
</dbReference>
<name>A0A7I9VWP9_MYCAG</name>
<accession>A0A7I9VWP9</accession>
<dbReference type="SUPFAM" id="SSF51366">
    <property type="entry name" value="Ribulose-phoshate binding barrel"/>
    <property type="match status" value="1"/>
</dbReference>
<organism evidence="2 3">
    <name type="scientific">Mycolicibacterium agri</name>
    <name type="common">Mycobacterium agri</name>
    <dbReference type="NCBI Taxonomy" id="36811"/>
    <lineage>
        <taxon>Bacteria</taxon>
        <taxon>Bacillati</taxon>
        <taxon>Actinomycetota</taxon>
        <taxon>Actinomycetes</taxon>
        <taxon>Mycobacteriales</taxon>
        <taxon>Mycobacteriaceae</taxon>
        <taxon>Mycolicibacterium</taxon>
    </lineage>
</organism>
<protein>
    <submittedName>
        <fullName evidence="2">4-hydroxythreonine-4-phosphate dehydrogenase</fullName>
    </submittedName>
</protein>
<dbReference type="Proteomes" id="UP000465302">
    <property type="component" value="Unassembled WGS sequence"/>
</dbReference>
<evidence type="ECO:0000313" key="3">
    <source>
        <dbReference type="Proteomes" id="UP000465302"/>
    </source>
</evidence>